<gene>
    <name evidence="1" type="ORF">BJ508DRAFT_78917</name>
</gene>
<organism evidence="1 2">
    <name type="scientific">Ascobolus immersus RN42</name>
    <dbReference type="NCBI Taxonomy" id="1160509"/>
    <lineage>
        <taxon>Eukaryota</taxon>
        <taxon>Fungi</taxon>
        <taxon>Dikarya</taxon>
        <taxon>Ascomycota</taxon>
        <taxon>Pezizomycotina</taxon>
        <taxon>Pezizomycetes</taxon>
        <taxon>Pezizales</taxon>
        <taxon>Ascobolaceae</taxon>
        <taxon>Ascobolus</taxon>
    </lineage>
</organism>
<sequence>MITFVNPPGPSTPIDSTSRLSLWLAQGPRFKAFKLNFKFLQALFTHLTFITQRHSALSQSPWASIRVLRLLSLPNPPVKFTPSHLNNLYSFSFVLFFFPFTKKLFITYSNLNSQLTSPAFIETKLDFHPKFGSRQDIIDGCNNRSFETTSCNYRSTFYEPQIGAFHQHLEYDRL</sequence>
<dbReference type="Proteomes" id="UP000275078">
    <property type="component" value="Unassembled WGS sequence"/>
</dbReference>
<keyword evidence="2" id="KW-1185">Reference proteome</keyword>
<dbReference type="AlphaFoldDB" id="A0A3N4IAL6"/>
<name>A0A3N4IAL6_ASCIM</name>
<dbReference type="EMBL" id="ML119667">
    <property type="protein sequence ID" value="RPA83119.1"/>
    <property type="molecule type" value="Genomic_DNA"/>
</dbReference>
<proteinExistence type="predicted"/>
<evidence type="ECO:0000313" key="1">
    <source>
        <dbReference type="EMBL" id="RPA83119.1"/>
    </source>
</evidence>
<protein>
    <submittedName>
        <fullName evidence="1">Uncharacterized protein</fullName>
    </submittedName>
</protein>
<accession>A0A3N4IAL6</accession>
<reference evidence="1 2" key="1">
    <citation type="journal article" date="2018" name="Nat. Ecol. Evol.">
        <title>Pezizomycetes genomes reveal the molecular basis of ectomycorrhizal truffle lifestyle.</title>
        <authorList>
            <person name="Murat C."/>
            <person name="Payen T."/>
            <person name="Noel B."/>
            <person name="Kuo A."/>
            <person name="Morin E."/>
            <person name="Chen J."/>
            <person name="Kohler A."/>
            <person name="Krizsan K."/>
            <person name="Balestrini R."/>
            <person name="Da Silva C."/>
            <person name="Montanini B."/>
            <person name="Hainaut M."/>
            <person name="Levati E."/>
            <person name="Barry K.W."/>
            <person name="Belfiori B."/>
            <person name="Cichocki N."/>
            <person name="Clum A."/>
            <person name="Dockter R.B."/>
            <person name="Fauchery L."/>
            <person name="Guy J."/>
            <person name="Iotti M."/>
            <person name="Le Tacon F."/>
            <person name="Lindquist E.A."/>
            <person name="Lipzen A."/>
            <person name="Malagnac F."/>
            <person name="Mello A."/>
            <person name="Molinier V."/>
            <person name="Miyauchi S."/>
            <person name="Poulain J."/>
            <person name="Riccioni C."/>
            <person name="Rubini A."/>
            <person name="Sitrit Y."/>
            <person name="Splivallo R."/>
            <person name="Traeger S."/>
            <person name="Wang M."/>
            <person name="Zifcakova L."/>
            <person name="Wipf D."/>
            <person name="Zambonelli A."/>
            <person name="Paolocci F."/>
            <person name="Nowrousian M."/>
            <person name="Ottonello S."/>
            <person name="Baldrian P."/>
            <person name="Spatafora J.W."/>
            <person name="Henrissat B."/>
            <person name="Nagy L.G."/>
            <person name="Aury J.M."/>
            <person name="Wincker P."/>
            <person name="Grigoriev I.V."/>
            <person name="Bonfante P."/>
            <person name="Martin F.M."/>
        </authorList>
    </citation>
    <scope>NUCLEOTIDE SEQUENCE [LARGE SCALE GENOMIC DNA]</scope>
    <source>
        <strain evidence="1 2">RN42</strain>
    </source>
</reference>
<evidence type="ECO:0000313" key="2">
    <source>
        <dbReference type="Proteomes" id="UP000275078"/>
    </source>
</evidence>